<comment type="similarity">
    <text evidence="1">Belongs to the Cyclase 1 superfamily.</text>
</comment>
<organism evidence="3 4">
    <name type="scientific">Portunus trituberculatus</name>
    <name type="common">Swimming crab</name>
    <name type="synonym">Neptunus trituberculatus</name>
    <dbReference type="NCBI Taxonomy" id="210409"/>
    <lineage>
        <taxon>Eukaryota</taxon>
        <taxon>Metazoa</taxon>
        <taxon>Ecdysozoa</taxon>
        <taxon>Arthropoda</taxon>
        <taxon>Crustacea</taxon>
        <taxon>Multicrustacea</taxon>
        <taxon>Malacostraca</taxon>
        <taxon>Eumalacostraca</taxon>
        <taxon>Eucarida</taxon>
        <taxon>Decapoda</taxon>
        <taxon>Pleocyemata</taxon>
        <taxon>Brachyura</taxon>
        <taxon>Eubrachyura</taxon>
        <taxon>Portunoidea</taxon>
        <taxon>Portunidae</taxon>
        <taxon>Portuninae</taxon>
        <taxon>Portunus</taxon>
    </lineage>
</organism>
<gene>
    <name evidence="3" type="primary">kynB_2</name>
    <name evidence="3" type="ORF">E2C01_053964</name>
</gene>
<dbReference type="Pfam" id="PF04199">
    <property type="entry name" value="Cyclase"/>
    <property type="match status" value="1"/>
</dbReference>
<dbReference type="AlphaFoldDB" id="A0A5B7GLV6"/>
<evidence type="ECO:0000256" key="1">
    <source>
        <dbReference type="ARBA" id="ARBA00007865"/>
    </source>
</evidence>
<dbReference type="Gene3D" id="3.50.30.50">
    <property type="entry name" value="Putative cyclase"/>
    <property type="match status" value="1"/>
</dbReference>
<reference evidence="3 4" key="1">
    <citation type="submission" date="2019-05" db="EMBL/GenBank/DDBJ databases">
        <title>Another draft genome of Portunus trituberculatus and its Hox gene families provides insights of decapod evolution.</title>
        <authorList>
            <person name="Jeong J.-H."/>
            <person name="Song I."/>
            <person name="Kim S."/>
            <person name="Choi T."/>
            <person name="Kim D."/>
            <person name="Ryu S."/>
            <person name="Kim W."/>
        </authorList>
    </citation>
    <scope>NUCLEOTIDE SEQUENCE [LARGE SCALE GENOMIC DNA]</scope>
    <source>
        <tissue evidence="3">Muscle</tissue>
    </source>
</reference>
<evidence type="ECO:0000313" key="4">
    <source>
        <dbReference type="Proteomes" id="UP000324222"/>
    </source>
</evidence>
<dbReference type="OrthoDB" id="7108654at2759"/>
<dbReference type="InterPro" id="IPR007325">
    <property type="entry name" value="KFase/CYL"/>
</dbReference>
<keyword evidence="2" id="KW-0732">Signal</keyword>
<dbReference type="PANTHER" id="PTHR31118">
    <property type="entry name" value="CYCLASE-LIKE PROTEIN 2"/>
    <property type="match status" value="1"/>
</dbReference>
<feature type="signal peptide" evidence="2">
    <location>
        <begin position="1"/>
        <end position="19"/>
    </location>
</feature>
<accession>A0A5B7GLV6</accession>
<keyword evidence="4" id="KW-1185">Reference proteome</keyword>
<dbReference type="EMBL" id="VSRR010017004">
    <property type="protein sequence ID" value="MPC59932.1"/>
    <property type="molecule type" value="Genomic_DNA"/>
</dbReference>
<dbReference type="GO" id="GO:0019441">
    <property type="term" value="P:L-tryptophan catabolic process to kynurenine"/>
    <property type="evidence" value="ECO:0007669"/>
    <property type="project" value="InterPro"/>
</dbReference>
<protein>
    <submittedName>
        <fullName evidence="3">Kynurenine formamidase</fullName>
    </submittedName>
</protein>
<dbReference type="PANTHER" id="PTHR31118:SF12">
    <property type="entry name" value="CYCLASE-LIKE PROTEIN 2"/>
    <property type="match status" value="1"/>
</dbReference>
<proteinExistence type="inferred from homology"/>
<comment type="caution">
    <text evidence="3">The sequence shown here is derived from an EMBL/GenBank/DDBJ whole genome shotgun (WGS) entry which is preliminary data.</text>
</comment>
<dbReference type="SUPFAM" id="SSF102198">
    <property type="entry name" value="Putative cyclase"/>
    <property type="match status" value="1"/>
</dbReference>
<sequence length="386" mass="42241">MALHILALLVIMAASPVVPRLVELSYTYNVDAPTSPKLKPFKMTVLQNGTNDLGIWQVHLLFLLSLLSQTSTPLPSLSSHITLRNVCGVHDSHTFVKPFSSVCSEHLYTITPPRHVTLPCVSVPRHRVELNEFCTSEHSGTHVDAPAHYARDTWPVNEIPLERLWRVPGVVIDVSQAISAAKERNFAIPVSELDAWESRHGVIPDRTVVFIRTGWGAKSHNLAEYSGLDNQRRNNFPGLSKEAATWLATHGARHGHPTGVVGVGVDTISVDVGNSTHYEAHQAMYSRNVYGMENLANLDQLPTANFLVTVMPMRIGGGSGAPARIIAELPDEHTAASPRLAQASEGTRLSAELPFLLMAAVVGPLLRHLCRDRGGGRRTYSNDIEL</sequence>
<name>A0A5B7GLV6_PORTR</name>
<dbReference type="GO" id="GO:0004061">
    <property type="term" value="F:arylformamidase activity"/>
    <property type="evidence" value="ECO:0007669"/>
    <property type="project" value="InterPro"/>
</dbReference>
<evidence type="ECO:0000256" key="2">
    <source>
        <dbReference type="SAM" id="SignalP"/>
    </source>
</evidence>
<feature type="chain" id="PRO_5023067614" evidence="2">
    <location>
        <begin position="20"/>
        <end position="386"/>
    </location>
</feature>
<dbReference type="InterPro" id="IPR037175">
    <property type="entry name" value="KFase_sf"/>
</dbReference>
<dbReference type="Proteomes" id="UP000324222">
    <property type="component" value="Unassembled WGS sequence"/>
</dbReference>
<evidence type="ECO:0000313" key="3">
    <source>
        <dbReference type="EMBL" id="MPC59932.1"/>
    </source>
</evidence>